<keyword evidence="3" id="KW-1185">Reference proteome</keyword>
<sequence>MSEETDGTALAGQARDALAQRARWPWWYIGLMGLALLGLLAAPLVPHLTTWSGAYQAVMWPSLVILLFGDLLLSRLRGTAFSRKTLRAYPSTRLTGVALLVVGVAGIVAVNLLVRAEETGPGIAVAIATAVIGAGLMCGMNAAMRRDIRDGRVVRP</sequence>
<dbReference type="RefSeq" id="WP_344415558.1">
    <property type="nucleotide sequence ID" value="NZ_BAAANN010000006.1"/>
</dbReference>
<dbReference type="EMBL" id="BAAANN010000006">
    <property type="protein sequence ID" value="GAA1949818.1"/>
    <property type="molecule type" value="Genomic_DNA"/>
</dbReference>
<feature type="transmembrane region" description="Helical" evidence="1">
    <location>
        <begin position="94"/>
        <end position="114"/>
    </location>
</feature>
<comment type="caution">
    <text evidence="2">The sequence shown here is derived from an EMBL/GenBank/DDBJ whole genome shotgun (WGS) entry which is preliminary data.</text>
</comment>
<accession>A0ABP5BP29</accession>
<feature type="transmembrane region" description="Helical" evidence="1">
    <location>
        <begin position="57"/>
        <end position="73"/>
    </location>
</feature>
<organism evidence="2 3">
    <name type="scientific">Amycolatopsis minnesotensis</name>
    <dbReference type="NCBI Taxonomy" id="337894"/>
    <lineage>
        <taxon>Bacteria</taxon>
        <taxon>Bacillati</taxon>
        <taxon>Actinomycetota</taxon>
        <taxon>Actinomycetes</taxon>
        <taxon>Pseudonocardiales</taxon>
        <taxon>Pseudonocardiaceae</taxon>
        <taxon>Amycolatopsis</taxon>
    </lineage>
</organism>
<name>A0ABP5BP29_9PSEU</name>
<keyword evidence="1" id="KW-0812">Transmembrane</keyword>
<keyword evidence="1" id="KW-0472">Membrane</keyword>
<evidence type="ECO:0000256" key="1">
    <source>
        <dbReference type="SAM" id="Phobius"/>
    </source>
</evidence>
<keyword evidence="1" id="KW-1133">Transmembrane helix</keyword>
<gene>
    <name evidence="2" type="ORF">GCM10009754_18030</name>
</gene>
<evidence type="ECO:0000313" key="2">
    <source>
        <dbReference type="EMBL" id="GAA1949818.1"/>
    </source>
</evidence>
<reference evidence="3" key="1">
    <citation type="journal article" date="2019" name="Int. J. Syst. Evol. Microbiol.">
        <title>The Global Catalogue of Microorganisms (GCM) 10K type strain sequencing project: providing services to taxonomists for standard genome sequencing and annotation.</title>
        <authorList>
            <consortium name="The Broad Institute Genomics Platform"/>
            <consortium name="The Broad Institute Genome Sequencing Center for Infectious Disease"/>
            <person name="Wu L."/>
            <person name="Ma J."/>
        </authorList>
    </citation>
    <scope>NUCLEOTIDE SEQUENCE [LARGE SCALE GENOMIC DNA]</scope>
    <source>
        <strain evidence="3">JCM 14545</strain>
    </source>
</reference>
<feature type="transmembrane region" description="Helical" evidence="1">
    <location>
        <begin position="25"/>
        <end position="45"/>
    </location>
</feature>
<protein>
    <submittedName>
        <fullName evidence="2">Uncharacterized protein</fullName>
    </submittedName>
</protein>
<dbReference type="Proteomes" id="UP001501116">
    <property type="component" value="Unassembled WGS sequence"/>
</dbReference>
<proteinExistence type="predicted"/>
<evidence type="ECO:0000313" key="3">
    <source>
        <dbReference type="Proteomes" id="UP001501116"/>
    </source>
</evidence>
<feature type="transmembrane region" description="Helical" evidence="1">
    <location>
        <begin position="120"/>
        <end position="143"/>
    </location>
</feature>